<dbReference type="EMBL" id="JACAZE010000005">
    <property type="protein sequence ID" value="KAF7316695.1"/>
    <property type="molecule type" value="Genomic_DNA"/>
</dbReference>
<dbReference type="AlphaFoldDB" id="A0A8H6TFQ5"/>
<keyword evidence="2" id="KW-1185">Reference proteome</keyword>
<accession>A0A8H6TFQ5</accession>
<protein>
    <submittedName>
        <fullName evidence="1">Uncharacterized protein</fullName>
    </submittedName>
</protein>
<reference evidence="1" key="1">
    <citation type="submission" date="2020-05" db="EMBL/GenBank/DDBJ databases">
        <title>Mycena genomes resolve the evolution of fungal bioluminescence.</title>
        <authorList>
            <person name="Tsai I.J."/>
        </authorList>
    </citation>
    <scope>NUCLEOTIDE SEQUENCE</scope>
    <source>
        <strain evidence="1">110903Hualien_Pintung</strain>
    </source>
</reference>
<evidence type="ECO:0000313" key="2">
    <source>
        <dbReference type="Proteomes" id="UP000613580"/>
    </source>
</evidence>
<dbReference type="Proteomes" id="UP000613580">
    <property type="component" value="Unassembled WGS sequence"/>
</dbReference>
<gene>
    <name evidence="1" type="ORF">HMN09_00402600</name>
</gene>
<name>A0A8H6TFQ5_MYCCL</name>
<proteinExistence type="predicted"/>
<sequence>MAYYNPQLDFASSSAVFNYQTTPLPQHPGYSYADAASRGPAHSKPNAYLPLHVAFNSAYTCRDCNIPLRRKARPHRTPATQRCSINVIRNGATPTQQEIADFDFTLVLYTADNRPHARLYQKLGGTSLQLAPTRENPNNYCFTLMDVYQNVFHHPFAFVREQQPDGGVVAFRSFGEFDRNVRLEVFPNNSAAILHRSPGTMQDKLMASCLGGPTVNSEHWEFPTLLLNTGGPNGGDGQNEALIIMACIIVFKGLNK</sequence>
<evidence type="ECO:0000313" key="1">
    <source>
        <dbReference type="EMBL" id="KAF7316695.1"/>
    </source>
</evidence>
<organism evidence="1 2">
    <name type="scientific">Mycena chlorophos</name>
    <name type="common">Agaric fungus</name>
    <name type="synonym">Agaricus chlorophos</name>
    <dbReference type="NCBI Taxonomy" id="658473"/>
    <lineage>
        <taxon>Eukaryota</taxon>
        <taxon>Fungi</taxon>
        <taxon>Dikarya</taxon>
        <taxon>Basidiomycota</taxon>
        <taxon>Agaricomycotina</taxon>
        <taxon>Agaricomycetes</taxon>
        <taxon>Agaricomycetidae</taxon>
        <taxon>Agaricales</taxon>
        <taxon>Marasmiineae</taxon>
        <taxon>Mycenaceae</taxon>
        <taxon>Mycena</taxon>
    </lineage>
</organism>
<comment type="caution">
    <text evidence="1">The sequence shown here is derived from an EMBL/GenBank/DDBJ whole genome shotgun (WGS) entry which is preliminary data.</text>
</comment>